<evidence type="ECO:0000313" key="1">
    <source>
        <dbReference type="EMBL" id="KAH7665402.1"/>
    </source>
</evidence>
<comment type="caution">
    <text evidence="1">The sequence shown here is derived from an EMBL/GenBank/DDBJ whole genome shotgun (WGS) entry which is preliminary data.</text>
</comment>
<gene>
    <name evidence="1" type="ORF">IHE45_13G032100</name>
</gene>
<name>A0ACB7UX22_DIOAL</name>
<sequence>MASQVQSFADFPEDVQLSIISFLLPAELSSFACTSRRSASLCSSTALWNAMLNRRWGSKTLVRRWTATSALPFRRLYKVLDAWDALLGFWRRIGQGTAAGTPPLVFFEFGTSFISGSCVYPSPDAGSYAVVKSPFLWLGLASHGEPVSFRFEFPEDASKSTTDSGVSESDLVPVNVSFVGSKHFVVEENRSFYAESPDTEILGTSPPDQLMSEIYQHFANRTSPGGDRASRRQRQRKRRERERLGRMRWEAEHFVKIGSFGPTPSRPLQGLWKGICEDMRLDFFLVTYDDIGGITCRRVGDSGEPFSSYSPVFWTSNTTFIEPPFSREEQDIYESREHIRPVAMDRTDKHMEVVSRILCINSSYDLVLPDLSGSSGDPRNVEGRIWEYKDGTFGFGFLRNNSIIDLKHITLNGRILDTVEHCSNASSS</sequence>
<reference evidence="2" key="1">
    <citation type="journal article" date="2022" name="Nat. Commun.">
        <title>Chromosome evolution and the genetic basis of agronomically important traits in greater yam.</title>
        <authorList>
            <person name="Bredeson J.V."/>
            <person name="Lyons J.B."/>
            <person name="Oniyinde I.O."/>
            <person name="Okereke N.R."/>
            <person name="Kolade O."/>
            <person name="Nnabue I."/>
            <person name="Nwadili C.O."/>
            <person name="Hribova E."/>
            <person name="Parker M."/>
            <person name="Nwogha J."/>
            <person name="Shu S."/>
            <person name="Carlson J."/>
            <person name="Kariba R."/>
            <person name="Muthemba S."/>
            <person name="Knop K."/>
            <person name="Barton G.J."/>
            <person name="Sherwood A.V."/>
            <person name="Lopez-Montes A."/>
            <person name="Asiedu R."/>
            <person name="Jamnadass R."/>
            <person name="Muchugi A."/>
            <person name="Goodstein D."/>
            <person name="Egesi C.N."/>
            <person name="Featherston J."/>
            <person name="Asfaw A."/>
            <person name="Simpson G.G."/>
            <person name="Dolezel J."/>
            <person name="Hendre P.S."/>
            <person name="Van Deynze A."/>
            <person name="Kumar P.L."/>
            <person name="Obidiegwu J.E."/>
            <person name="Bhattacharjee R."/>
            <person name="Rokhsar D.S."/>
        </authorList>
    </citation>
    <scope>NUCLEOTIDE SEQUENCE [LARGE SCALE GENOMIC DNA]</scope>
    <source>
        <strain evidence="2">cv. TDa95/00328</strain>
    </source>
</reference>
<dbReference type="Proteomes" id="UP000827976">
    <property type="component" value="Chromosome 13"/>
</dbReference>
<organism evidence="1 2">
    <name type="scientific">Dioscorea alata</name>
    <name type="common">Purple yam</name>
    <dbReference type="NCBI Taxonomy" id="55571"/>
    <lineage>
        <taxon>Eukaryota</taxon>
        <taxon>Viridiplantae</taxon>
        <taxon>Streptophyta</taxon>
        <taxon>Embryophyta</taxon>
        <taxon>Tracheophyta</taxon>
        <taxon>Spermatophyta</taxon>
        <taxon>Magnoliopsida</taxon>
        <taxon>Liliopsida</taxon>
        <taxon>Dioscoreales</taxon>
        <taxon>Dioscoreaceae</taxon>
        <taxon>Dioscorea</taxon>
    </lineage>
</organism>
<accession>A0ACB7UX22</accession>
<keyword evidence="2" id="KW-1185">Reference proteome</keyword>
<protein>
    <submittedName>
        <fullName evidence="1">F-box domain-containing protein</fullName>
    </submittedName>
</protein>
<evidence type="ECO:0000313" key="2">
    <source>
        <dbReference type="Proteomes" id="UP000827976"/>
    </source>
</evidence>
<proteinExistence type="predicted"/>
<dbReference type="EMBL" id="CM037023">
    <property type="protein sequence ID" value="KAH7665402.1"/>
    <property type="molecule type" value="Genomic_DNA"/>
</dbReference>